<dbReference type="EMBL" id="LN890987">
    <property type="protein sequence ID" value="CUS12654.1"/>
    <property type="molecule type" value="Genomic_DNA"/>
</dbReference>
<organism evidence="2 3">
    <name type="scientific">Tuber aestivum</name>
    <name type="common">summer truffle</name>
    <dbReference type="NCBI Taxonomy" id="59557"/>
    <lineage>
        <taxon>Eukaryota</taxon>
        <taxon>Fungi</taxon>
        <taxon>Dikarya</taxon>
        <taxon>Ascomycota</taxon>
        <taxon>Pezizomycotina</taxon>
        <taxon>Pezizomycetes</taxon>
        <taxon>Pezizales</taxon>
        <taxon>Tuberaceae</taxon>
        <taxon>Tuber</taxon>
    </lineage>
</organism>
<proteinExistence type="predicted"/>
<feature type="region of interest" description="Disordered" evidence="1">
    <location>
        <begin position="1"/>
        <end position="22"/>
    </location>
</feature>
<keyword evidence="3" id="KW-1185">Reference proteome</keyword>
<dbReference type="InterPro" id="IPR040144">
    <property type="entry name" value="RAP1GDS1"/>
</dbReference>
<dbReference type="Proteomes" id="UP001412239">
    <property type="component" value="Unassembled WGS sequence"/>
</dbReference>
<dbReference type="GO" id="GO:0005085">
    <property type="term" value="F:guanyl-nucleotide exchange factor activity"/>
    <property type="evidence" value="ECO:0007669"/>
    <property type="project" value="InterPro"/>
</dbReference>
<evidence type="ECO:0000313" key="3">
    <source>
        <dbReference type="Proteomes" id="UP001412239"/>
    </source>
</evidence>
<dbReference type="PANTHER" id="PTHR10957">
    <property type="entry name" value="RAP1 GTPASE-GDP DISSOCIATION STIMULATOR 1"/>
    <property type="match status" value="1"/>
</dbReference>
<reference evidence="2" key="1">
    <citation type="submission" date="2015-10" db="EMBL/GenBank/DDBJ databases">
        <authorList>
            <person name="Regsiter A."/>
            <person name="william w."/>
        </authorList>
    </citation>
    <scope>NUCLEOTIDE SEQUENCE</scope>
    <source>
        <strain evidence="2">Montdore</strain>
    </source>
</reference>
<name>A0A292PZT1_9PEZI</name>
<dbReference type="InterPro" id="IPR011989">
    <property type="entry name" value="ARM-like"/>
</dbReference>
<dbReference type="SUPFAM" id="SSF48371">
    <property type="entry name" value="ARM repeat"/>
    <property type="match status" value="1"/>
</dbReference>
<evidence type="ECO:0000313" key="2">
    <source>
        <dbReference type="EMBL" id="CUS12654.1"/>
    </source>
</evidence>
<sequence length="631" mass="69038">MHKLVIRQSNKTSTSDRNKRSMIHKVESGKMSTVDTINDLLEDTGNDVAVIVSLLERLKAEEGNEFVKGAEKCGDACRQVEWRQILGDSGVLGFFLDQLDQGVDLLLGRQIFRVIANSIADNDENRQRLIDHPTALKTVLSLVSSEDLSVFAVATLQNLTLDNEAAQLKVIEEGGVEILMEEAAAQGGAPANNQVPLRVLELLVTHDTAKQTTPPASLGPLLSKLSTEITSIDDRILLLTILTTLLTHPPLQLAILEQNQFPLFLEVFEMTHSLLFDPTLDITNRKRLFSAKSPLMDSIADISWKATFLTTYPLSSAPIAKILTWLSASNELHRYDKVIAACLVFGNVTQSAEVCRELIHTHALHKTLFSVIHRAVEGYEQSKKELEPLPTEVKLDGAGAGKGGIYLSLLHSAVGVLRNFSVPKSEKTILVDAGALNAILAVVGMEGVGVGQVWYSAAGLARLLCVDCVENCKKVISPRETGEATYLEKLLQTYTQAEELPTKTEIARMVVSILRCLSSSPQDISTTHHPGLARPLWDMVLQDKWAVVRSEGLLGLALLAKGPGARELWKEWGNKEWEVVDKLDGRDLENVGVMIVNFRNGEGTSVISGNERVEGLLLKCLSGKMAEVQVG</sequence>
<dbReference type="AlphaFoldDB" id="A0A292PZT1"/>
<evidence type="ECO:0008006" key="4">
    <source>
        <dbReference type="Google" id="ProtNLM"/>
    </source>
</evidence>
<dbReference type="InterPro" id="IPR016024">
    <property type="entry name" value="ARM-type_fold"/>
</dbReference>
<evidence type="ECO:0000256" key="1">
    <source>
        <dbReference type="SAM" id="MobiDB-lite"/>
    </source>
</evidence>
<dbReference type="Gene3D" id="1.25.10.10">
    <property type="entry name" value="Leucine-rich Repeat Variant"/>
    <property type="match status" value="2"/>
</dbReference>
<protein>
    <recommendedName>
        <fullName evidence="4">UNC-45/Cro1/She4 central domain-containing protein</fullName>
    </recommendedName>
</protein>
<accession>A0A292PZT1</accession>
<gene>
    <name evidence="2" type="ORF">GSTUAT00003266001</name>
</gene>